<keyword evidence="9" id="KW-1185">Reference proteome</keyword>
<dbReference type="EMBL" id="JAAIWK010000003">
    <property type="protein sequence ID" value="NEY18993.1"/>
    <property type="molecule type" value="Genomic_DNA"/>
</dbReference>
<dbReference type="Proteomes" id="UP000476934">
    <property type="component" value="Unassembled WGS sequence"/>
</dbReference>
<dbReference type="InterPro" id="IPR015421">
    <property type="entry name" value="PyrdxlP-dep_Trfase_major"/>
</dbReference>
<dbReference type="InterPro" id="IPR010977">
    <property type="entry name" value="Aromatic_deC"/>
</dbReference>
<dbReference type="Gene3D" id="3.90.1150.10">
    <property type="entry name" value="Aspartate Aminotransferase, domain 1"/>
    <property type="match status" value="1"/>
</dbReference>
<dbReference type="InterPro" id="IPR002129">
    <property type="entry name" value="PyrdxlP-dep_de-COase"/>
</dbReference>
<accession>A0A6M0P3F1</accession>
<dbReference type="GO" id="GO:0008483">
    <property type="term" value="F:transaminase activity"/>
    <property type="evidence" value="ECO:0007669"/>
    <property type="project" value="UniProtKB-KW"/>
</dbReference>
<proteinExistence type="inferred from homology"/>
<dbReference type="PRINTS" id="PR00800">
    <property type="entry name" value="YHDCRBOXLASE"/>
</dbReference>
<sequence>MLNNLEEDKLKLKEILNKVVEESLVFFGELDSLPAAKINDTLNYDTHLPIEGTGTIHVLERFLSIHAKQLSGSAGPRYLGFVTGGATPASIAGDWLVSVFDQNVTSIEDSAAGLLELETISMLRELFKLPSSFSGTFVSGATMANFVGLAQARQWAAHKHGIDISQQGMYHLPPVKVISGAPHSSIYKALSMLGMGRKNLHLIPCLPDREAVDIEKLRNFLEENKHTPCIVVANAGTVNTVDYDDLETIGQLQQDYSFWLHIDAAFGGFAACSEQFQHLVKGMESADSITIDAHKWLNVPYDSAMQFTKHQNLQVEVFQNNAAYLGNAIEHPEFVHLTPENSRRFRALPVWFTLHAYGRLGCKQIVERNVEMAQAFTKKITQSSHFKLLAPTRLNVVCFTVVHKDEGVASFEEIKQFLDKLTEDGRVFMTPTIYHGTPAIRAAFSNWRTSAADVNIIWEALCNVYNRI</sequence>
<name>A0A6M0P3F1_9BACI</name>
<dbReference type="SUPFAM" id="SSF53383">
    <property type="entry name" value="PLP-dependent transferases"/>
    <property type="match status" value="1"/>
</dbReference>
<comment type="similarity">
    <text evidence="2 7">Belongs to the group II decarboxylase family.</text>
</comment>
<comment type="cofactor">
    <cofactor evidence="1 6 7">
        <name>pyridoxal 5'-phosphate</name>
        <dbReference type="ChEBI" id="CHEBI:597326"/>
    </cofactor>
</comment>
<protein>
    <submittedName>
        <fullName evidence="8">Aspartate aminotransferase family protein</fullName>
    </submittedName>
</protein>
<dbReference type="InterPro" id="IPR015424">
    <property type="entry name" value="PyrdxlP-dep_Trfase"/>
</dbReference>
<evidence type="ECO:0000313" key="9">
    <source>
        <dbReference type="Proteomes" id="UP000476934"/>
    </source>
</evidence>
<dbReference type="Gene3D" id="3.40.640.10">
    <property type="entry name" value="Type I PLP-dependent aspartate aminotransferase-like (Major domain)"/>
    <property type="match status" value="1"/>
</dbReference>
<dbReference type="InterPro" id="IPR015422">
    <property type="entry name" value="PyrdxlP-dep_Trfase_small"/>
</dbReference>
<feature type="modified residue" description="N6-(pyridoxal phosphate)lysine" evidence="6">
    <location>
        <position position="295"/>
    </location>
</feature>
<gene>
    <name evidence="8" type="ORF">G4D61_03285</name>
</gene>
<comment type="caution">
    <text evidence="8">The sequence shown here is derived from an EMBL/GenBank/DDBJ whole genome shotgun (WGS) entry which is preliminary data.</text>
</comment>
<evidence type="ECO:0000256" key="6">
    <source>
        <dbReference type="PIRSR" id="PIRSR602129-50"/>
    </source>
</evidence>
<keyword evidence="8" id="KW-0032">Aminotransferase</keyword>
<evidence type="ECO:0000256" key="2">
    <source>
        <dbReference type="ARBA" id="ARBA00009533"/>
    </source>
</evidence>
<evidence type="ECO:0000256" key="3">
    <source>
        <dbReference type="ARBA" id="ARBA00022793"/>
    </source>
</evidence>
<evidence type="ECO:0000256" key="4">
    <source>
        <dbReference type="ARBA" id="ARBA00022898"/>
    </source>
</evidence>
<dbReference type="AlphaFoldDB" id="A0A6M0P3F1"/>
<dbReference type="GO" id="GO:0004058">
    <property type="term" value="F:aromatic-L-amino-acid decarboxylase activity"/>
    <property type="evidence" value="ECO:0007669"/>
    <property type="project" value="UniProtKB-ARBA"/>
</dbReference>
<dbReference type="PANTHER" id="PTHR11999:SF70">
    <property type="entry name" value="MIP05841P"/>
    <property type="match status" value="1"/>
</dbReference>
<evidence type="ECO:0000256" key="7">
    <source>
        <dbReference type="RuleBase" id="RU000382"/>
    </source>
</evidence>
<dbReference type="GO" id="GO:0019752">
    <property type="term" value="P:carboxylic acid metabolic process"/>
    <property type="evidence" value="ECO:0007669"/>
    <property type="project" value="InterPro"/>
</dbReference>
<dbReference type="GO" id="GO:0006520">
    <property type="term" value="P:amino acid metabolic process"/>
    <property type="evidence" value="ECO:0007669"/>
    <property type="project" value="InterPro"/>
</dbReference>
<organism evidence="8 9">
    <name type="scientific">Heyndrickxia ginsengihumi</name>
    <dbReference type="NCBI Taxonomy" id="363870"/>
    <lineage>
        <taxon>Bacteria</taxon>
        <taxon>Bacillati</taxon>
        <taxon>Bacillota</taxon>
        <taxon>Bacilli</taxon>
        <taxon>Bacillales</taxon>
        <taxon>Bacillaceae</taxon>
        <taxon>Heyndrickxia</taxon>
    </lineage>
</organism>
<dbReference type="GO" id="GO:0030170">
    <property type="term" value="F:pyridoxal phosphate binding"/>
    <property type="evidence" value="ECO:0007669"/>
    <property type="project" value="InterPro"/>
</dbReference>
<reference evidence="8 9" key="1">
    <citation type="submission" date="2020-03" db="EMBL/GenBank/DDBJ databases">
        <title>Bacillus aquiflavi sp. nov., isolated from yellow water of strong flavor Chinese baijiu in Yibin region of China.</title>
        <authorList>
            <person name="Xie J."/>
        </authorList>
    </citation>
    <scope>NUCLEOTIDE SEQUENCE [LARGE SCALE GENOMIC DNA]</scope>
    <source>
        <strain evidence="8 9">Gsoil 114</strain>
    </source>
</reference>
<evidence type="ECO:0000256" key="1">
    <source>
        <dbReference type="ARBA" id="ARBA00001933"/>
    </source>
</evidence>
<keyword evidence="8" id="KW-0808">Transferase</keyword>
<dbReference type="PANTHER" id="PTHR11999">
    <property type="entry name" value="GROUP II PYRIDOXAL-5-PHOSPHATE DECARBOXYLASE"/>
    <property type="match status" value="1"/>
</dbReference>
<dbReference type="RefSeq" id="WP_163173221.1">
    <property type="nucleotide sequence ID" value="NZ_JAAIWK010000003.1"/>
</dbReference>
<dbReference type="Pfam" id="PF00282">
    <property type="entry name" value="Pyridoxal_deC"/>
    <property type="match status" value="1"/>
</dbReference>
<keyword evidence="5 7" id="KW-0456">Lyase</keyword>
<evidence type="ECO:0000256" key="5">
    <source>
        <dbReference type="ARBA" id="ARBA00023239"/>
    </source>
</evidence>
<keyword evidence="3" id="KW-0210">Decarboxylase</keyword>
<keyword evidence="4 6" id="KW-0663">Pyridoxal phosphate</keyword>
<evidence type="ECO:0000313" key="8">
    <source>
        <dbReference type="EMBL" id="NEY18993.1"/>
    </source>
</evidence>